<dbReference type="Proteomes" id="UP001549251">
    <property type="component" value="Unassembled WGS sequence"/>
</dbReference>
<keyword evidence="3" id="KW-1185">Reference proteome</keyword>
<keyword evidence="1" id="KW-0472">Membrane</keyword>
<sequence>MPTPALSSPHHQRLLGAAVLWLLGGSALLLSTLVPAHTDLLGWTPAFWLVGAPLVVLLALEPSLPRQLLALCRPHRRMVRSVAWH</sequence>
<evidence type="ECO:0000313" key="2">
    <source>
        <dbReference type="EMBL" id="MET4569412.1"/>
    </source>
</evidence>
<protein>
    <submittedName>
        <fullName evidence="2">Uncharacterized protein</fullName>
    </submittedName>
</protein>
<reference evidence="2 3" key="1">
    <citation type="submission" date="2024-06" db="EMBL/GenBank/DDBJ databases">
        <title>Sorghum-associated microbial communities from plants grown in Nebraska, USA.</title>
        <authorList>
            <person name="Schachtman D."/>
        </authorList>
    </citation>
    <scope>NUCLEOTIDE SEQUENCE [LARGE SCALE GENOMIC DNA]</scope>
    <source>
        <strain evidence="2 3">1757</strain>
    </source>
</reference>
<gene>
    <name evidence="2" type="ORF">ABIE04_001739</name>
</gene>
<proteinExistence type="predicted"/>
<feature type="transmembrane region" description="Helical" evidence="1">
    <location>
        <begin position="14"/>
        <end position="34"/>
    </location>
</feature>
<dbReference type="RefSeq" id="WP_354548770.1">
    <property type="nucleotide sequence ID" value="NZ_JBEPSD010000001.1"/>
</dbReference>
<name>A0ABV2PWQ9_9GAMM</name>
<keyword evidence="1" id="KW-0812">Transmembrane</keyword>
<evidence type="ECO:0000256" key="1">
    <source>
        <dbReference type="SAM" id="Phobius"/>
    </source>
</evidence>
<accession>A0ABV2PWQ9</accession>
<dbReference type="EMBL" id="JBEPSD010000001">
    <property type="protein sequence ID" value="MET4569412.1"/>
    <property type="molecule type" value="Genomic_DNA"/>
</dbReference>
<keyword evidence="1" id="KW-1133">Transmembrane helix</keyword>
<evidence type="ECO:0000313" key="3">
    <source>
        <dbReference type="Proteomes" id="UP001549251"/>
    </source>
</evidence>
<comment type="caution">
    <text evidence="2">The sequence shown here is derived from an EMBL/GenBank/DDBJ whole genome shotgun (WGS) entry which is preliminary data.</text>
</comment>
<feature type="transmembrane region" description="Helical" evidence="1">
    <location>
        <begin position="40"/>
        <end position="60"/>
    </location>
</feature>
<organism evidence="2 3">
    <name type="scientific">Rhodanobacter soli</name>
    <dbReference type="NCBI Taxonomy" id="590609"/>
    <lineage>
        <taxon>Bacteria</taxon>
        <taxon>Pseudomonadati</taxon>
        <taxon>Pseudomonadota</taxon>
        <taxon>Gammaproteobacteria</taxon>
        <taxon>Lysobacterales</taxon>
        <taxon>Rhodanobacteraceae</taxon>
        <taxon>Rhodanobacter</taxon>
    </lineage>
</organism>